<comment type="subunit">
    <text evidence="9">Component of the axonemal radial spoke complex 1 (RS1), at least composed of spoke head proteins RSPH1, RSPH3, RSPH9 and the cilia-specific component RSPH4A or sperm-specific component RSPH6A, spoke stalk proteins RSPH14, DNAJB13, DYDC1, ROPN1L and NME5, and the anchor protein IQUB. Interacts with SH3GL3.</text>
</comment>
<evidence type="ECO:0000256" key="7">
    <source>
        <dbReference type="ARBA" id="ARBA00023273"/>
    </source>
</evidence>
<dbReference type="Gene3D" id="1.20.890.10">
    <property type="entry name" value="cAMP-dependent protein kinase regulatory subunit, dimerization-anchoring domain"/>
    <property type="match status" value="1"/>
</dbReference>
<evidence type="ECO:0000256" key="4">
    <source>
        <dbReference type="ARBA" id="ARBA00022846"/>
    </source>
</evidence>
<evidence type="ECO:0000256" key="8">
    <source>
        <dbReference type="ARBA" id="ARBA00058296"/>
    </source>
</evidence>
<dbReference type="PANTHER" id="PTHR23356:SF16">
    <property type="entry name" value="DPY30 DOMAIN CONTAINING 2"/>
    <property type="match status" value="1"/>
</dbReference>
<evidence type="ECO:0000256" key="11">
    <source>
        <dbReference type="SAM" id="MobiDB-lite"/>
    </source>
</evidence>
<dbReference type="FunFam" id="1.20.890.10:FF:000009">
    <property type="entry name" value="DPY30 domain-containing protein 1"/>
    <property type="match status" value="1"/>
</dbReference>
<dbReference type="CDD" id="cd22966">
    <property type="entry name" value="DD_DYDC-like"/>
    <property type="match status" value="1"/>
</dbReference>
<dbReference type="InterPro" id="IPR037856">
    <property type="entry name" value="Sdc1/DPY30"/>
</dbReference>
<dbReference type="InterPro" id="IPR049630">
    <property type="entry name" value="DYDC-like_DD"/>
</dbReference>
<keyword evidence="5" id="KW-0969">Cilium</keyword>
<comment type="function">
    <text evidence="8">Functions as part of axonemal radial spoke complexes that play an important part in the motility of sperm and cilia. Plays a crucial role during acrosome biogenesis.</text>
</comment>
<protein>
    <recommendedName>
        <fullName evidence="10">DPY30 domain-containing protein 1</fullName>
    </recommendedName>
</protein>
<accession>A0A9Q1J4F8</accession>
<proteinExistence type="inferred from homology"/>
<feature type="compositionally biased region" description="Basic and acidic residues" evidence="11">
    <location>
        <begin position="334"/>
        <end position="359"/>
    </location>
</feature>
<evidence type="ECO:0000313" key="13">
    <source>
        <dbReference type="Proteomes" id="UP001152622"/>
    </source>
</evidence>
<feature type="compositionally biased region" description="Basic and acidic residues" evidence="11">
    <location>
        <begin position="285"/>
        <end position="316"/>
    </location>
</feature>
<evidence type="ECO:0000256" key="10">
    <source>
        <dbReference type="ARBA" id="ARBA00068754"/>
    </source>
</evidence>
<evidence type="ECO:0000256" key="1">
    <source>
        <dbReference type="ARBA" id="ARBA00004611"/>
    </source>
</evidence>
<gene>
    <name evidence="12" type="ORF">SKAU_G00141310</name>
</gene>
<feature type="compositionally biased region" description="Polar residues" evidence="11">
    <location>
        <begin position="214"/>
        <end position="280"/>
    </location>
</feature>
<organism evidence="12 13">
    <name type="scientific">Synaphobranchus kaupii</name>
    <name type="common">Kaup's arrowtooth eel</name>
    <dbReference type="NCBI Taxonomy" id="118154"/>
    <lineage>
        <taxon>Eukaryota</taxon>
        <taxon>Metazoa</taxon>
        <taxon>Chordata</taxon>
        <taxon>Craniata</taxon>
        <taxon>Vertebrata</taxon>
        <taxon>Euteleostomi</taxon>
        <taxon>Actinopterygii</taxon>
        <taxon>Neopterygii</taxon>
        <taxon>Teleostei</taxon>
        <taxon>Anguilliformes</taxon>
        <taxon>Synaphobranchidae</taxon>
        <taxon>Synaphobranchus</taxon>
    </lineage>
</organism>
<dbReference type="Pfam" id="PF05186">
    <property type="entry name" value="Dpy-30"/>
    <property type="match status" value="1"/>
</dbReference>
<evidence type="ECO:0000256" key="5">
    <source>
        <dbReference type="ARBA" id="ARBA00023069"/>
    </source>
</evidence>
<keyword evidence="7" id="KW-0966">Cell projection</keyword>
<feature type="compositionally biased region" description="Basic and acidic residues" evidence="11">
    <location>
        <begin position="51"/>
        <end position="66"/>
    </location>
</feature>
<feature type="region of interest" description="Disordered" evidence="11">
    <location>
        <begin position="51"/>
        <end position="374"/>
    </location>
</feature>
<dbReference type="GO" id="GO:0048188">
    <property type="term" value="C:Set1C/COMPASS complex"/>
    <property type="evidence" value="ECO:0007669"/>
    <property type="project" value="InterPro"/>
</dbReference>
<feature type="compositionally biased region" description="Basic and acidic residues" evidence="11">
    <location>
        <begin position="150"/>
        <end position="173"/>
    </location>
</feature>
<feature type="compositionally biased region" description="Basic and acidic residues" evidence="11">
    <location>
        <begin position="184"/>
        <end position="212"/>
    </location>
</feature>
<comment type="subcellular location">
    <subcellularLocation>
        <location evidence="1">Cytoplasm</location>
        <location evidence="1">Cytoskeleton</location>
        <location evidence="1">Flagellum axoneme</location>
    </subcellularLocation>
</comment>
<dbReference type="InterPro" id="IPR007858">
    <property type="entry name" value="Dpy-30_motif"/>
</dbReference>
<dbReference type="PANTHER" id="PTHR23356">
    <property type="entry name" value="DPY30-RELATED"/>
    <property type="match status" value="1"/>
</dbReference>
<evidence type="ECO:0000313" key="12">
    <source>
        <dbReference type="EMBL" id="KAJ8365300.1"/>
    </source>
</evidence>
<dbReference type="OrthoDB" id="432281at2759"/>
<comment type="caution">
    <text evidence="12">The sequence shown here is derived from an EMBL/GenBank/DDBJ whole genome shotgun (WGS) entry which is preliminary data.</text>
</comment>
<evidence type="ECO:0000256" key="2">
    <source>
        <dbReference type="ARBA" id="ARBA00010849"/>
    </source>
</evidence>
<feature type="compositionally biased region" description="Polar residues" evidence="11">
    <location>
        <begin position="123"/>
        <end position="140"/>
    </location>
</feature>
<reference evidence="12" key="1">
    <citation type="journal article" date="2023" name="Science">
        <title>Genome structures resolve the early diversification of teleost fishes.</title>
        <authorList>
            <person name="Parey E."/>
            <person name="Louis A."/>
            <person name="Montfort J."/>
            <person name="Bouchez O."/>
            <person name="Roques C."/>
            <person name="Iampietro C."/>
            <person name="Lluch J."/>
            <person name="Castinel A."/>
            <person name="Donnadieu C."/>
            <person name="Desvignes T."/>
            <person name="Floi Bucao C."/>
            <person name="Jouanno E."/>
            <person name="Wen M."/>
            <person name="Mejri S."/>
            <person name="Dirks R."/>
            <person name="Jansen H."/>
            <person name="Henkel C."/>
            <person name="Chen W.J."/>
            <person name="Zahm M."/>
            <person name="Cabau C."/>
            <person name="Klopp C."/>
            <person name="Thompson A.W."/>
            <person name="Robinson-Rechavi M."/>
            <person name="Braasch I."/>
            <person name="Lecointre G."/>
            <person name="Bobe J."/>
            <person name="Postlethwait J.H."/>
            <person name="Berthelot C."/>
            <person name="Roest Crollius H."/>
            <person name="Guiguen Y."/>
        </authorList>
    </citation>
    <scope>NUCLEOTIDE SEQUENCE</scope>
    <source>
        <strain evidence="12">WJC10195</strain>
    </source>
</reference>
<keyword evidence="6" id="KW-0206">Cytoskeleton</keyword>
<keyword evidence="4" id="KW-0282">Flagellum</keyword>
<name>A0A9Q1J4F8_SYNKA</name>
<evidence type="ECO:0000256" key="9">
    <source>
        <dbReference type="ARBA" id="ARBA00062391"/>
    </source>
</evidence>
<dbReference type="Proteomes" id="UP001152622">
    <property type="component" value="Chromosome 4"/>
</dbReference>
<keyword evidence="13" id="KW-1185">Reference proteome</keyword>
<evidence type="ECO:0000256" key="6">
    <source>
        <dbReference type="ARBA" id="ARBA00023212"/>
    </source>
</evidence>
<dbReference type="AlphaFoldDB" id="A0A9Q1J4F8"/>
<dbReference type="EMBL" id="JAINUF010000004">
    <property type="protein sequence ID" value="KAJ8365300.1"/>
    <property type="molecule type" value="Genomic_DNA"/>
</dbReference>
<sequence>MDSEYVKTSLGKCLVEGLAEIAEQRPVDPIEFLAQWIYKYKDNIDYEEKRKAQQRHVEQERQRAEAETEQLQRMQEEADRIGASQEQLMSMERAPTPEGTLSERSKFTPPKLAAVQEAGDGQVPQSEASEANKVTGSASAEDQPGGETAADQKGDNAEDTHKDVLEDHADKEGVISQGEAEDLPGEKTEPPGDQVEEKNLLQDTVKPERRDSAQLANTEPSTEPGNDSTQTTNTEPGNDSTQPTNTEPSSDSVQVTNTEPSTEQLSESNQPTDIDSTTELQGKPLKADKGHPDDKQSAEAPLDHQDEEKETDKPDGGEATLNIGADPVTGPESDSTKLDEGHPEGEQGDKTPRKEHENPPADDQDDGKVEREDP</sequence>
<keyword evidence="3" id="KW-0963">Cytoplasm</keyword>
<evidence type="ECO:0000256" key="3">
    <source>
        <dbReference type="ARBA" id="ARBA00022490"/>
    </source>
</evidence>
<comment type="similarity">
    <text evidence="2">Belongs to the dpy-30 family.</text>
</comment>